<evidence type="ECO:0000256" key="1">
    <source>
        <dbReference type="SAM" id="SignalP"/>
    </source>
</evidence>
<proteinExistence type="predicted"/>
<dbReference type="EMBL" id="JACHXI010000006">
    <property type="protein sequence ID" value="MBB3103290.1"/>
    <property type="molecule type" value="Genomic_DNA"/>
</dbReference>
<dbReference type="InterPro" id="IPR019637">
    <property type="entry name" value="DUF2501"/>
</dbReference>
<accession>A0A839T3M0</accession>
<evidence type="ECO:0000313" key="3">
    <source>
        <dbReference type="Proteomes" id="UP000549250"/>
    </source>
</evidence>
<keyword evidence="1" id="KW-0732">Signal</keyword>
<evidence type="ECO:0000313" key="2">
    <source>
        <dbReference type="EMBL" id="MBB3103290.1"/>
    </source>
</evidence>
<dbReference type="RefSeq" id="WP_338021237.1">
    <property type="nucleotide sequence ID" value="NZ_JACHXI010000006.1"/>
</dbReference>
<feature type="signal peptide" evidence="1">
    <location>
        <begin position="1"/>
        <end position="26"/>
    </location>
</feature>
<keyword evidence="3" id="KW-1185">Reference proteome</keyword>
<name>A0A839T3M0_AZOMA</name>
<reference evidence="2 3" key="1">
    <citation type="submission" date="2020-08" db="EMBL/GenBank/DDBJ databases">
        <title>Genomic Encyclopedia of Type Strains, Phase III (KMG-III): the genomes of soil and plant-associated and newly described type strains.</title>
        <authorList>
            <person name="Whitman W."/>
        </authorList>
    </citation>
    <scope>NUCLEOTIDE SEQUENCE [LARGE SCALE GENOMIC DNA]</scope>
    <source>
        <strain evidence="2 3">CECT 4462</strain>
    </source>
</reference>
<feature type="chain" id="PRO_5033054138" description="DUF2501 domain-containing protein" evidence="1">
    <location>
        <begin position="27"/>
        <end position="156"/>
    </location>
</feature>
<dbReference type="Pfam" id="PF10696">
    <property type="entry name" value="DUF2501"/>
    <property type="match status" value="1"/>
</dbReference>
<evidence type="ECO:0008006" key="4">
    <source>
        <dbReference type="Google" id="ProtNLM"/>
    </source>
</evidence>
<sequence>MTKRKYPACRIAVLTCTLLAGSGVHAAGILDSVGGTLGKSDAEKTLATDAGSALTGLAGNSVPALDSVGTGNLAGVLQYCVKNKFLGSDAVSVGSQLTELAGGKQKLEADPGYKEGLSGVLGGDSDTNIDLSSAGIKQQLTDKLCDKVLDYSKSLL</sequence>
<dbReference type="Proteomes" id="UP000549250">
    <property type="component" value="Unassembled WGS sequence"/>
</dbReference>
<comment type="caution">
    <text evidence="2">The sequence shown here is derived from an EMBL/GenBank/DDBJ whole genome shotgun (WGS) entry which is preliminary data.</text>
</comment>
<dbReference type="AlphaFoldDB" id="A0A839T3M0"/>
<gene>
    <name evidence="2" type="ORF">FHR87_001685</name>
</gene>
<protein>
    <recommendedName>
        <fullName evidence="4">DUF2501 domain-containing protein</fullName>
    </recommendedName>
</protein>
<organism evidence="2 3">
    <name type="scientific">Azomonas macrocytogenes</name>
    <name type="common">Azotobacter macrocytogenes</name>
    <dbReference type="NCBI Taxonomy" id="69962"/>
    <lineage>
        <taxon>Bacteria</taxon>
        <taxon>Pseudomonadati</taxon>
        <taxon>Pseudomonadota</taxon>
        <taxon>Gammaproteobacteria</taxon>
        <taxon>Pseudomonadales</taxon>
        <taxon>Pseudomonadaceae</taxon>
        <taxon>Azomonas</taxon>
    </lineage>
</organism>